<dbReference type="EMBL" id="STGT01000004">
    <property type="protein sequence ID" value="THV12449.1"/>
    <property type="molecule type" value="Genomic_DNA"/>
</dbReference>
<keyword evidence="1" id="KW-0812">Transmembrane</keyword>
<dbReference type="Proteomes" id="UP000309667">
    <property type="component" value="Unassembled WGS sequence"/>
</dbReference>
<evidence type="ECO:0000313" key="2">
    <source>
        <dbReference type="EMBL" id="THV12449.1"/>
    </source>
</evidence>
<reference evidence="2 3" key="1">
    <citation type="submission" date="2019-04" db="EMBL/GenBank/DDBJ databases">
        <title>Genome sequence of strain 7209-2.</title>
        <authorList>
            <person name="Gao J."/>
            <person name="Sun J."/>
        </authorList>
    </citation>
    <scope>NUCLEOTIDE SEQUENCE [LARGE SCALE GENOMIC DNA]</scope>
    <source>
        <strain evidence="2 3">7209-2</strain>
    </source>
</reference>
<dbReference type="RefSeq" id="WP_136559244.1">
    <property type="nucleotide sequence ID" value="NZ_STGT01000004.1"/>
</dbReference>
<organism evidence="2 3">
    <name type="scientific">Rhizobium rhizophilum</name>
    <dbReference type="NCBI Taxonomy" id="1850373"/>
    <lineage>
        <taxon>Bacteria</taxon>
        <taxon>Pseudomonadati</taxon>
        <taxon>Pseudomonadota</taxon>
        <taxon>Alphaproteobacteria</taxon>
        <taxon>Hyphomicrobiales</taxon>
        <taxon>Rhizobiaceae</taxon>
        <taxon>Rhizobium/Agrobacterium group</taxon>
        <taxon>Rhizobium</taxon>
    </lineage>
</organism>
<evidence type="ECO:0000256" key="1">
    <source>
        <dbReference type="SAM" id="Phobius"/>
    </source>
</evidence>
<keyword evidence="3" id="KW-1185">Reference proteome</keyword>
<gene>
    <name evidence="2" type="ORF">E9677_16895</name>
</gene>
<protein>
    <submittedName>
        <fullName evidence="2">Uncharacterized protein</fullName>
    </submittedName>
</protein>
<feature type="transmembrane region" description="Helical" evidence="1">
    <location>
        <begin position="94"/>
        <end position="124"/>
    </location>
</feature>
<comment type="caution">
    <text evidence="2">The sequence shown here is derived from an EMBL/GenBank/DDBJ whole genome shotgun (WGS) entry which is preliminary data.</text>
</comment>
<accession>A0ABY2QR08</accession>
<keyword evidence="1" id="KW-1133">Transmembrane helix</keyword>
<sequence>MAFIKLEGTASKIRTDTSVSGSISRGKGSVSSTTTMNFLLDGKAVYAQFGESMSINEGDRVIVAGAQKSNGLNALAYNNLTNGTYGEGGRLARLVGYVLIGLGIVLGLLVLPLLLIPIGIWVWWTGQRAKNALAICRQVTTAEAAVPSTL</sequence>
<keyword evidence="1" id="KW-0472">Membrane</keyword>
<name>A0ABY2QR08_9HYPH</name>
<proteinExistence type="predicted"/>
<evidence type="ECO:0000313" key="3">
    <source>
        <dbReference type="Proteomes" id="UP000309667"/>
    </source>
</evidence>